<evidence type="ECO:0000256" key="1">
    <source>
        <dbReference type="ARBA" id="ARBA00022999"/>
    </source>
</evidence>
<protein>
    <submittedName>
        <fullName evidence="6">Uncharacterized protein LOC109714683</fullName>
    </submittedName>
</protein>
<feature type="domain" description="SH2" evidence="4">
    <location>
        <begin position="647"/>
        <end position="704"/>
    </location>
</feature>
<reference evidence="6" key="2">
    <citation type="submission" date="2025-08" db="UniProtKB">
        <authorList>
            <consortium name="RefSeq"/>
        </authorList>
    </citation>
    <scope>IDENTIFICATION</scope>
    <source>
        <tissue evidence="6">Leaf</tissue>
    </source>
</reference>
<feature type="region of interest" description="Disordered" evidence="3">
    <location>
        <begin position="1"/>
        <end position="47"/>
    </location>
</feature>
<dbReference type="PROSITE" id="PS50001">
    <property type="entry name" value="SH2"/>
    <property type="match status" value="1"/>
</dbReference>
<accession>A0A6P5FHA0</accession>
<dbReference type="RefSeq" id="XP_020094967.1">
    <property type="nucleotide sequence ID" value="XM_020239378.1"/>
</dbReference>
<evidence type="ECO:0000313" key="6">
    <source>
        <dbReference type="RefSeq" id="XP_020094967.1"/>
    </source>
</evidence>
<dbReference type="OrthoDB" id="10263919at2759"/>
<dbReference type="AlphaFoldDB" id="A0A6P5FHA0"/>
<evidence type="ECO:0000256" key="3">
    <source>
        <dbReference type="SAM" id="MobiDB-lite"/>
    </source>
</evidence>
<keyword evidence="1 2" id="KW-0727">SH2 domain</keyword>
<evidence type="ECO:0000259" key="4">
    <source>
        <dbReference type="PROSITE" id="PS50001"/>
    </source>
</evidence>
<feature type="compositionally biased region" description="Basic and acidic residues" evidence="3">
    <location>
        <begin position="407"/>
        <end position="420"/>
    </location>
</feature>
<dbReference type="GO" id="GO:0007165">
    <property type="term" value="P:signal transduction"/>
    <property type="evidence" value="ECO:0007669"/>
    <property type="project" value="InterPro"/>
</dbReference>
<feature type="region of interest" description="Disordered" evidence="3">
    <location>
        <begin position="407"/>
        <end position="484"/>
    </location>
</feature>
<organism evidence="5 6">
    <name type="scientific">Ananas comosus</name>
    <name type="common">Pineapple</name>
    <name type="synonym">Ananas ananas</name>
    <dbReference type="NCBI Taxonomy" id="4615"/>
    <lineage>
        <taxon>Eukaryota</taxon>
        <taxon>Viridiplantae</taxon>
        <taxon>Streptophyta</taxon>
        <taxon>Embryophyta</taxon>
        <taxon>Tracheophyta</taxon>
        <taxon>Spermatophyta</taxon>
        <taxon>Magnoliopsida</taxon>
        <taxon>Liliopsida</taxon>
        <taxon>Poales</taxon>
        <taxon>Bromeliaceae</taxon>
        <taxon>Bromelioideae</taxon>
        <taxon>Ananas</taxon>
    </lineage>
</organism>
<dbReference type="Gene3D" id="3.30.505.10">
    <property type="entry name" value="SH2 domain"/>
    <property type="match status" value="1"/>
</dbReference>
<dbReference type="GeneID" id="109714683"/>
<dbReference type="PANTHER" id="PTHR11801">
    <property type="entry name" value="SIGNAL TRANSDUCER AND ACTIVATOR OF TRANSCRIPTION"/>
    <property type="match status" value="1"/>
</dbReference>
<keyword evidence="5" id="KW-1185">Reference proteome</keyword>
<sequence length="749" mass="84156">MANRNERKRNYSRLPSRASKPRSSALRQQKQNRSEKPNRVRRGGAASPSAFGFTARAPQTFALVLMIYGDAVNFSYLARTLIFLSLFSQTTSDVREDVPFLALSEENKLILFPLVLLHKEASSAGSSFPWTDLTHVSAMNECPLEKWVHVGCEVARKSVRLHIDGNLVSEMNLSSLCEDHKYRDDLKRITLVGNDEKLEGYVYNIHVLPLSTTIKQQYEKNPPVKLSLDGSCSSDGVEEGGDGVWSIVGGKASCRRNFSLEVVLLDAFGQAVHKEMEIAASLVYADNGAPVEKSRDEKEAPLLTSCDGLEYPSSDKPVSLLRGRASFKLKISQLSSKSDNRLFRVRFHSLHNTQGYPFREAYSHPIRCISRNRSTRPYGSGKRATSATLLLDELHSLKLNNGHGLIRDYSKDNHSQKESRSSFGCSSPPKRFKIDYDGSPMALDSNGMSEQPCKTNAEVRSNNTEGSGSAPSDSESTDAKNFESRWMRDSTEPFSDALIFRYCLEGTHERSKLLKEAVNLASDEEMANFADQICLYTGCSHHRNQILLSKRLIQEGADTWTAISRNNNRVLWSYAVPEIIRKLMYIACSANRGLSTQDTEVLRQIAGCGDDLGREEFDRLWYWLYPVAFSLTHEKLKKIWECTSPKWIEGFITREEAENALKGPQGPQKPGTFVLRFPTSRSWPHPDAGSIVVAYVASDSSIRHRLLSLDLSDDREKYLRPLQDLLLEEPELSHLGSRVTRNESAAYKS</sequence>
<name>A0A6P5FHA0_ANACO</name>
<dbReference type="InterPro" id="IPR036860">
    <property type="entry name" value="SH2_dom_sf"/>
</dbReference>
<dbReference type="InterPro" id="IPR001217">
    <property type="entry name" value="STAT"/>
</dbReference>
<dbReference type="GO" id="GO:0003700">
    <property type="term" value="F:DNA-binding transcription factor activity"/>
    <property type="evidence" value="ECO:0007669"/>
    <property type="project" value="InterPro"/>
</dbReference>
<feature type="compositionally biased region" description="Polar residues" evidence="3">
    <location>
        <begin position="446"/>
        <end position="474"/>
    </location>
</feature>
<dbReference type="SUPFAM" id="SSF55550">
    <property type="entry name" value="SH2 domain"/>
    <property type="match status" value="1"/>
</dbReference>
<evidence type="ECO:0000256" key="2">
    <source>
        <dbReference type="PROSITE-ProRule" id="PRU00191"/>
    </source>
</evidence>
<dbReference type="InterPro" id="IPR000980">
    <property type="entry name" value="SH2"/>
</dbReference>
<feature type="compositionally biased region" description="Polar residues" evidence="3">
    <location>
        <begin position="21"/>
        <end position="31"/>
    </location>
</feature>
<dbReference type="Proteomes" id="UP000515123">
    <property type="component" value="Linkage group 8"/>
</dbReference>
<gene>
    <name evidence="6" type="primary">LOC109714683</name>
</gene>
<proteinExistence type="predicted"/>
<evidence type="ECO:0000313" key="5">
    <source>
        <dbReference type="Proteomes" id="UP000515123"/>
    </source>
</evidence>
<reference evidence="5" key="1">
    <citation type="journal article" date="2015" name="Nat. Genet.">
        <title>The pineapple genome and the evolution of CAM photosynthesis.</title>
        <authorList>
            <person name="Ming R."/>
            <person name="VanBuren R."/>
            <person name="Wai C.M."/>
            <person name="Tang H."/>
            <person name="Schatz M.C."/>
            <person name="Bowers J.E."/>
            <person name="Lyons E."/>
            <person name="Wang M.L."/>
            <person name="Chen J."/>
            <person name="Biggers E."/>
            <person name="Zhang J."/>
            <person name="Huang L."/>
            <person name="Zhang L."/>
            <person name="Miao W."/>
            <person name="Zhang J."/>
            <person name="Ye Z."/>
            <person name="Miao C."/>
            <person name="Lin Z."/>
            <person name="Wang H."/>
            <person name="Zhou H."/>
            <person name="Yim W.C."/>
            <person name="Priest H.D."/>
            <person name="Zheng C."/>
            <person name="Woodhouse M."/>
            <person name="Edger P.P."/>
            <person name="Guyot R."/>
            <person name="Guo H.B."/>
            <person name="Guo H."/>
            <person name="Zheng G."/>
            <person name="Singh R."/>
            <person name="Sharma A."/>
            <person name="Min X."/>
            <person name="Zheng Y."/>
            <person name="Lee H."/>
            <person name="Gurtowski J."/>
            <person name="Sedlazeck F.J."/>
            <person name="Harkess A."/>
            <person name="McKain M.R."/>
            <person name="Liao Z."/>
            <person name="Fang J."/>
            <person name="Liu J."/>
            <person name="Zhang X."/>
            <person name="Zhang Q."/>
            <person name="Hu W."/>
            <person name="Qin Y."/>
            <person name="Wang K."/>
            <person name="Chen L.Y."/>
            <person name="Shirley N."/>
            <person name="Lin Y.R."/>
            <person name="Liu L.Y."/>
            <person name="Hernandez A.G."/>
            <person name="Wright C.L."/>
            <person name="Bulone V."/>
            <person name="Tuskan G.A."/>
            <person name="Heath K."/>
            <person name="Zee F."/>
            <person name="Moore P.H."/>
            <person name="Sunkar R."/>
            <person name="Leebens-Mack J.H."/>
            <person name="Mockler T."/>
            <person name="Bennetzen J.L."/>
            <person name="Freeling M."/>
            <person name="Sankoff D."/>
            <person name="Paterson A.H."/>
            <person name="Zhu X."/>
            <person name="Yang X."/>
            <person name="Smith J.A."/>
            <person name="Cushman J.C."/>
            <person name="Paull R.E."/>
            <person name="Yu Q."/>
        </authorList>
    </citation>
    <scope>NUCLEOTIDE SEQUENCE [LARGE SCALE GENOMIC DNA]</scope>
    <source>
        <strain evidence="5">cv. F153</strain>
    </source>
</reference>